<dbReference type="EMBL" id="FWPT01000008">
    <property type="protein sequence ID" value="SMA49633.1"/>
    <property type="molecule type" value="Genomic_DNA"/>
</dbReference>
<feature type="transmembrane region" description="Helical" evidence="1">
    <location>
        <begin position="65"/>
        <end position="82"/>
    </location>
</feature>
<accession>A0A1X7ANB2</accession>
<evidence type="ECO:0000313" key="3">
    <source>
        <dbReference type="EMBL" id="SMA49633.1"/>
    </source>
</evidence>
<organism evidence="3 4">
    <name type="scientific">Parendozoicomonas haliclonae</name>
    <dbReference type="NCBI Taxonomy" id="1960125"/>
    <lineage>
        <taxon>Bacteria</taxon>
        <taxon>Pseudomonadati</taxon>
        <taxon>Pseudomonadota</taxon>
        <taxon>Gammaproteobacteria</taxon>
        <taxon>Oceanospirillales</taxon>
        <taxon>Endozoicomonadaceae</taxon>
        <taxon>Parendozoicomonas</taxon>
    </lineage>
</organism>
<keyword evidence="1" id="KW-0472">Membrane</keyword>
<dbReference type="PANTHER" id="PTHR35102">
    <property type="entry name" value="E3 UBIQUITIN-PROTEIN LIGASE"/>
    <property type="match status" value="1"/>
</dbReference>
<reference evidence="3 4" key="1">
    <citation type="submission" date="2017-03" db="EMBL/GenBank/DDBJ databases">
        <authorList>
            <person name="Afonso C.L."/>
            <person name="Miller P.J."/>
            <person name="Scott M.A."/>
            <person name="Spackman E."/>
            <person name="Goraichik I."/>
            <person name="Dimitrov K.M."/>
            <person name="Suarez D.L."/>
            <person name="Swayne D.E."/>
        </authorList>
    </citation>
    <scope>NUCLEOTIDE SEQUENCE [LARGE SCALE GENOMIC DNA]</scope>
    <source>
        <strain evidence="3">SB41UT1</strain>
    </source>
</reference>
<dbReference type="InterPro" id="IPR018639">
    <property type="entry name" value="DUF2062"/>
</dbReference>
<evidence type="ECO:0000313" key="4">
    <source>
        <dbReference type="Proteomes" id="UP000196573"/>
    </source>
</evidence>
<evidence type="ECO:0000256" key="1">
    <source>
        <dbReference type="SAM" id="Phobius"/>
    </source>
</evidence>
<feature type="domain" description="DUF2062" evidence="2">
    <location>
        <begin position="13"/>
        <end position="142"/>
    </location>
</feature>
<keyword evidence="1" id="KW-1133">Transmembrane helix</keyword>
<feature type="transmembrane region" description="Helical" evidence="1">
    <location>
        <begin position="26"/>
        <end position="53"/>
    </location>
</feature>
<dbReference type="Proteomes" id="UP000196573">
    <property type="component" value="Unassembled WGS sequence"/>
</dbReference>
<gene>
    <name evidence="3" type="ORF">EHSB41UT_03415</name>
</gene>
<feature type="transmembrane region" description="Helical" evidence="1">
    <location>
        <begin position="115"/>
        <end position="138"/>
    </location>
</feature>
<keyword evidence="4" id="KW-1185">Reference proteome</keyword>
<dbReference type="Pfam" id="PF09835">
    <property type="entry name" value="DUF2062"/>
    <property type="match status" value="1"/>
</dbReference>
<name>A0A1X7ANB2_9GAMM</name>
<protein>
    <recommendedName>
        <fullName evidence="2">DUF2062 domain-containing protein</fullName>
    </recommendedName>
</protein>
<dbReference type="RefSeq" id="WP_165767306.1">
    <property type="nucleotide sequence ID" value="NZ_CBCSCN010000010.1"/>
</dbReference>
<keyword evidence="1" id="KW-0812">Transmembrane</keyword>
<sequence length="155" mass="17124">MRALIKKRVFDPLQSVLKQGLSRNELALTLAMGVVLATFPVFGVTTLLCMLVAAGLRLNQVVIQVANYIGYPLQFVLFIPLIRAGENILGLPPVSIHPEKVFDLLWSQPMNFLELYGVAIAAACLFWIMIAIPVIFLLKHLLLLFIPARLDADAA</sequence>
<dbReference type="AlphaFoldDB" id="A0A1X7ANB2"/>
<dbReference type="PANTHER" id="PTHR35102:SF1">
    <property type="entry name" value="E3 UBIQUITIN-PROTEIN LIGASE"/>
    <property type="match status" value="1"/>
</dbReference>
<evidence type="ECO:0000259" key="2">
    <source>
        <dbReference type="Pfam" id="PF09835"/>
    </source>
</evidence>
<proteinExistence type="predicted"/>